<accession>A0ABR3GUC7</accession>
<gene>
    <name evidence="2" type="ORF">Q9L58_001368</name>
</gene>
<proteinExistence type="predicted"/>
<evidence type="ECO:0000313" key="3">
    <source>
        <dbReference type="Proteomes" id="UP001447188"/>
    </source>
</evidence>
<name>A0ABR3GUC7_9PEZI</name>
<evidence type="ECO:0000256" key="1">
    <source>
        <dbReference type="SAM" id="MobiDB-lite"/>
    </source>
</evidence>
<sequence>MSPTTPGLQVGEIPQTKSHRATDISEYPVKAYYLPRYSSSSPSSNAPNRLIDVPVKLKASDWSIDLSQVFPSGTNADSYFVGGPPQNWPTSPCFCGQNLGNVKETEVEGVNGEWDAYWDCTAICKLHRRYQKYMQEQEKLYGDKIGDKPFEYILFVEGGLNGDQDEVPLLDREPGLELDMPMSERAMVMVKVEDWIPVDVKPIIIDSQVIRRVVDDELIYLEKFLGGICSNESGWKTRFHRKDGVGRIFSEVKEDKGPFLSSN</sequence>
<comment type="caution">
    <text evidence="2">The sequence shown here is derived from an EMBL/GenBank/DDBJ whole genome shotgun (WGS) entry which is preliminary data.</text>
</comment>
<reference evidence="2 3" key="1">
    <citation type="submission" date="2024-02" db="EMBL/GenBank/DDBJ databases">
        <title>Discinaceae phylogenomics.</title>
        <authorList>
            <person name="Dirks A.C."/>
            <person name="James T.Y."/>
        </authorList>
    </citation>
    <scope>NUCLEOTIDE SEQUENCE [LARGE SCALE GENOMIC DNA]</scope>
    <source>
        <strain evidence="2 3">ACD0624</strain>
    </source>
</reference>
<dbReference type="Proteomes" id="UP001447188">
    <property type="component" value="Unassembled WGS sequence"/>
</dbReference>
<organism evidence="2 3">
    <name type="scientific">Discina gigas</name>
    <dbReference type="NCBI Taxonomy" id="1032678"/>
    <lineage>
        <taxon>Eukaryota</taxon>
        <taxon>Fungi</taxon>
        <taxon>Dikarya</taxon>
        <taxon>Ascomycota</taxon>
        <taxon>Pezizomycotina</taxon>
        <taxon>Pezizomycetes</taxon>
        <taxon>Pezizales</taxon>
        <taxon>Discinaceae</taxon>
        <taxon>Discina</taxon>
    </lineage>
</organism>
<evidence type="ECO:0000313" key="2">
    <source>
        <dbReference type="EMBL" id="KAL0639542.1"/>
    </source>
</evidence>
<keyword evidence="3" id="KW-1185">Reference proteome</keyword>
<dbReference type="EMBL" id="JBBBZM010000010">
    <property type="protein sequence ID" value="KAL0639542.1"/>
    <property type="molecule type" value="Genomic_DNA"/>
</dbReference>
<protein>
    <submittedName>
        <fullName evidence="2">Uncharacterized protein</fullName>
    </submittedName>
</protein>
<feature type="region of interest" description="Disordered" evidence="1">
    <location>
        <begin position="1"/>
        <end position="20"/>
    </location>
</feature>